<protein>
    <recommendedName>
        <fullName evidence="1">RNase H type-1 domain-containing protein</fullName>
    </recommendedName>
</protein>
<gene>
    <name evidence="2" type="ORF">CDL12_02949</name>
</gene>
<dbReference type="AlphaFoldDB" id="A0A2G9I3J6"/>
<feature type="domain" description="RNase H type-1" evidence="1">
    <location>
        <begin position="6"/>
        <end position="77"/>
    </location>
</feature>
<evidence type="ECO:0000313" key="3">
    <source>
        <dbReference type="Proteomes" id="UP000231279"/>
    </source>
</evidence>
<dbReference type="Proteomes" id="UP000231279">
    <property type="component" value="Unassembled WGS sequence"/>
</dbReference>
<dbReference type="OrthoDB" id="1906820at2759"/>
<sequence length="85" mass="9060">MMTNGSNKAIGIELISRNSAGTCLAWKAKVIENPSEPDIAGAWAAKEASILAKSRGWMDIIIEGNSALVISSLQQDSRVLDFLGQ</sequence>
<name>A0A2G9I3J6_9LAMI</name>
<dbReference type="InterPro" id="IPR002156">
    <property type="entry name" value="RNaseH_domain"/>
</dbReference>
<comment type="caution">
    <text evidence="2">The sequence shown here is derived from an EMBL/GenBank/DDBJ whole genome shotgun (WGS) entry which is preliminary data.</text>
</comment>
<dbReference type="Pfam" id="PF13456">
    <property type="entry name" value="RVT_3"/>
    <property type="match status" value="1"/>
</dbReference>
<accession>A0A2G9I3J6</accession>
<keyword evidence="3" id="KW-1185">Reference proteome</keyword>
<evidence type="ECO:0000313" key="2">
    <source>
        <dbReference type="EMBL" id="PIN24323.1"/>
    </source>
</evidence>
<reference evidence="3" key="1">
    <citation type="journal article" date="2018" name="Gigascience">
        <title>Genome assembly of the Pink Ipe (Handroanthus impetiginosus, Bignoniaceae), a highly valued, ecologically keystone Neotropical timber forest tree.</title>
        <authorList>
            <person name="Silva-Junior O.B."/>
            <person name="Grattapaglia D."/>
            <person name="Novaes E."/>
            <person name="Collevatti R.G."/>
        </authorList>
    </citation>
    <scope>NUCLEOTIDE SEQUENCE [LARGE SCALE GENOMIC DNA]</scope>
    <source>
        <strain evidence="3">cv. UFG-1</strain>
    </source>
</reference>
<dbReference type="GO" id="GO:0004523">
    <property type="term" value="F:RNA-DNA hybrid ribonuclease activity"/>
    <property type="evidence" value="ECO:0007669"/>
    <property type="project" value="InterPro"/>
</dbReference>
<evidence type="ECO:0000259" key="1">
    <source>
        <dbReference type="Pfam" id="PF13456"/>
    </source>
</evidence>
<organism evidence="2 3">
    <name type="scientific">Handroanthus impetiginosus</name>
    <dbReference type="NCBI Taxonomy" id="429701"/>
    <lineage>
        <taxon>Eukaryota</taxon>
        <taxon>Viridiplantae</taxon>
        <taxon>Streptophyta</taxon>
        <taxon>Embryophyta</taxon>
        <taxon>Tracheophyta</taxon>
        <taxon>Spermatophyta</taxon>
        <taxon>Magnoliopsida</taxon>
        <taxon>eudicotyledons</taxon>
        <taxon>Gunneridae</taxon>
        <taxon>Pentapetalae</taxon>
        <taxon>asterids</taxon>
        <taxon>lamiids</taxon>
        <taxon>Lamiales</taxon>
        <taxon>Bignoniaceae</taxon>
        <taxon>Crescentiina</taxon>
        <taxon>Tabebuia alliance</taxon>
        <taxon>Handroanthus</taxon>
    </lineage>
</organism>
<dbReference type="GO" id="GO:0003676">
    <property type="term" value="F:nucleic acid binding"/>
    <property type="evidence" value="ECO:0007669"/>
    <property type="project" value="InterPro"/>
</dbReference>
<dbReference type="EMBL" id="NKXS01000426">
    <property type="protein sequence ID" value="PIN24323.1"/>
    <property type="molecule type" value="Genomic_DNA"/>
</dbReference>
<proteinExistence type="predicted"/>